<dbReference type="GO" id="GO:0045892">
    <property type="term" value="P:negative regulation of DNA-templated transcription"/>
    <property type="evidence" value="ECO:0000318"/>
    <property type="project" value="GO_Central"/>
</dbReference>
<feature type="domain" description="HTH iclR-type" evidence="6">
    <location>
        <begin position="36"/>
        <end position="98"/>
    </location>
</feature>
<dbReference type="Pfam" id="PF09339">
    <property type="entry name" value="HTH_IclR"/>
    <property type="match status" value="1"/>
</dbReference>
<evidence type="ECO:0000256" key="1">
    <source>
        <dbReference type="ARBA" id="ARBA00023015"/>
    </source>
</evidence>
<comment type="function">
    <text evidence="4">May be an activator protein for the gylABX operon.</text>
</comment>
<dbReference type="InterPro" id="IPR014757">
    <property type="entry name" value="Tscrpt_reg_IclR_C"/>
</dbReference>
<dbReference type="Gene3D" id="3.30.450.40">
    <property type="match status" value="1"/>
</dbReference>
<evidence type="ECO:0000259" key="7">
    <source>
        <dbReference type="PROSITE" id="PS51078"/>
    </source>
</evidence>
<sequence length="291" mass="32292">MLRTTNVSFAVPVGKKDDFPLHYDWKEVLNGEKRMVQSLDRAFDVLEALAFADDDLSVSELSEQLDLPLATVHRLLSSLAARGYVTQEASTRRYGPGPRLLEVAARAARSRRFDLIRIARAELVKLTAETGETSNLIVRQGDLAVYQEQIPSPHMVRMFTEIGQRAPLYCTGGGKAILSALPIAELEQYLAGGHFERWTNRTITDPERLRAELMTARERGFALDDEEREEGVCCVAAPIFDRRGQVVGAISLSGPSTRLNRARAEELGPRVREAALACSRQLGFHTTLTGK</sequence>
<dbReference type="PATRIC" id="fig|324602.8.peg.116"/>
<dbReference type="SMART" id="SM00346">
    <property type="entry name" value="HTH_ICLR"/>
    <property type="match status" value="1"/>
</dbReference>
<dbReference type="InterPro" id="IPR005471">
    <property type="entry name" value="Tscrpt_reg_IclR_N"/>
</dbReference>
<organism evidence="8 9">
    <name type="scientific">Chloroflexus aurantiacus (strain ATCC 29366 / DSM 635 / J-10-fl)</name>
    <dbReference type="NCBI Taxonomy" id="324602"/>
    <lineage>
        <taxon>Bacteria</taxon>
        <taxon>Bacillati</taxon>
        <taxon>Chloroflexota</taxon>
        <taxon>Chloroflexia</taxon>
        <taxon>Chloroflexales</taxon>
        <taxon>Chloroflexineae</taxon>
        <taxon>Chloroflexaceae</taxon>
        <taxon>Chloroflexus</taxon>
    </lineage>
</organism>
<evidence type="ECO:0000256" key="5">
    <source>
        <dbReference type="ARBA" id="ARBA00070406"/>
    </source>
</evidence>
<dbReference type="Proteomes" id="UP000002008">
    <property type="component" value="Chromosome"/>
</dbReference>
<dbReference type="KEGG" id="cau:Caur_0099"/>
<feature type="domain" description="IclR-ED" evidence="7">
    <location>
        <begin position="99"/>
        <end position="284"/>
    </location>
</feature>
<dbReference type="InterPro" id="IPR029016">
    <property type="entry name" value="GAF-like_dom_sf"/>
</dbReference>
<dbReference type="SUPFAM" id="SSF46785">
    <property type="entry name" value="Winged helix' DNA-binding domain"/>
    <property type="match status" value="1"/>
</dbReference>
<dbReference type="InterPro" id="IPR036388">
    <property type="entry name" value="WH-like_DNA-bd_sf"/>
</dbReference>
<dbReference type="InParanoid" id="A9WBE6"/>
<keyword evidence="9" id="KW-1185">Reference proteome</keyword>
<dbReference type="EMBL" id="CP000909">
    <property type="protein sequence ID" value="ABY33353.1"/>
    <property type="molecule type" value="Genomic_DNA"/>
</dbReference>
<dbReference type="GO" id="GO:0003677">
    <property type="term" value="F:DNA binding"/>
    <property type="evidence" value="ECO:0000318"/>
    <property type="project" value="GO_Central"/>
</dbReference>
<dbReference type="HOGENOM" id="CLU_062618_7_1_0"/>
<reference evidence="9" key="1">
    <citation type="journal article" date="2011" name="BMC Genomics">
        <title>Complete genome sequence of the filamentous anoxygenic phototrophic bacterium Chloroflexus aurantiacus.</title>
        <authorList>
            <person name="Tang K.H."/>
            <person name="Barry K."/>
            <person name="Chertkov O."/>
            <person name="Dalin E."/>
            <person name="Han C.S."/>
            <person name="Hauser L.J."/>
            <person name="Honchak B.M."/>
            <person name="Karbach L.E."/>
            <person name="Land M.L."/>
            <person name="Lapidus A."/>
            <person name="Larimer F.W."/>
            <person name="Mikhailova N."/>
            <person name="Pitluck S."/>
            <person name="Pierson B.K."/>
            <person name="Blankenship R.E."/>
        </authorList>
    </citation>
    <scope>NUCLEOTIDE SEQUENCE [LARGE SCALE GENOMIC DNA]</scope>
    <source>
        <strain evidence="9">ATCC 29366 / DSM 635 / J-10-fl</strain>
    </source>
</reference>
<dbReference type="STRING" id="324602.Caur_0099"/>
<dbReference type="PANTHER" id="PTHR30136">
    <property type="entry name" value="HELIX-TURN-HELIX TRANSCRIPTIONAL REGULATOR, ICLR FAMILY"/>
    <property type="match status" value="1"/>
</dbReference>
<keyword evidence="3" id="KW-0804">Transcription</keyword>
<name>A9WBE6_CHLAA</name>
<dbReference type="FunFam" id="1.10.10.10:FF:000056">
    <property type="entry name" value="IclR family transcriptional regulator"/>
    <property type="match status" value="1"/>
</dbReference>
<dbReference type="Gene3D" id="1.10.10.10">
    <property type="entry name" value="Winged helix-like DNA-binding domain superfamily/Winged helix DNA-binding domain"/>
    <property type="match status" value="1"/>
</dbReference>
<dbReference type="GO" id="GO:0003700">
    <property type="term" value="F:DNA-binding transcription factor activity"/>
    <property type="evidence" value="ECO:0000318"/>
    <property type="project" value="GO_Central"/>
</dbReference>
<protein>
    <recommendedName>
        <fullName evidence="5">Glycerol operon regulatory protein</fullName>
    </recommendedName>
</protein>
<dbReference type="InterPro" id="IPR011991">
    <property type="entry name" value="ArsR-like_HTH"/>
</dbReference>
<accession>A9WBE6</accession>
<keyword evidence="2" id="KW-0238">DNA-binding</keyword>
<dbReference type="Pfam" id="PF01614">
    <property type="entry name" value="IclR_C"/>
    <property type="match status" value="1"/>
</dbReference>
<dbReference type="InterPro" id="IPR050707">
    <property type="entry name" value="HTH_MetabolicPath_Reg"/>
</dbReference>
<dbReference type="eggNOG" id="COG1414">
    <property type="taxonomic scope" value="Bacteria"/>
</dbReference>
<evidence type="ECO:0000256" key="3">
    <source>
        <dbReference type="ARBA" id="ARBA00023163"/>
    </source>
</evidence>
<dbReference type="EnsemblBacteria" id="ABY33353">
    <property type="protein sequence ID" value="ABY33353"/>
    <property type="gene ID" value="Caur_0099"/>
</dbReference>
<dbReference type="SUPFAM" id="SSF55781">
    <property type="entry name" value="GAF domain-like"/>
    <property type="match status" value="1"/>
</dbReference>
<dbReference type="FunCoup" id="A9WBE6">
    <property type="interactions" value="59"/>
</dbReference>
<dbReference type="PROSITE" id="PS51077">
    <property type="entry name" value="HTH_ICLR"/>
    <property type="match status" value="1"/>
</dbReference>
<evidence type="ECO:0000259" key="6">
    <source>
        <dbReference type="PROSITE" id="PS51077"/>
    </source>
</evidence>
<evidence type="ECO:0000313" key="8">
    <source>
        <dbReference type="EMBL" id="ABY33353.1"/>
    </source>
</evidence>
<proteinExistence type="predicted"/>
<keyword evidence="1" id="KW-0805">Transcription regulation</keyword>
<gene>
    <name evidence="8" type="ordered locus">Caur_0099</name>
</gene>
<evidence type="ECO:0000256" key="4">
    <source>
        <dbReference type="ARBA" id="ARBA00058938"/>
    </source>
</evidence>
<evidence type="ECO:0000313" key="9">
    <source>
        <dbReference type="Proteomes" id="UP000002008"/>
    </source>
</evidence>
<dbReference type="InterPro" id="IPR036390">
    <property type="entry name" value="WH_DNA-bd_sf"/>
</dbReference>
<evidence type="ECO:0000256" key="2">
    <source>
        <dbReference type="ARBA" id="ARBA00023125"/>
    </source>
</evidence>
<dbReference type="PROSITE" id="PS51078">
    <property type="entry name" value="ICLR_ED"/>
    <property type="match status" value="1"/>
</dbReference>
<dbReference type="AlphaFoldDB" id="A9WBE6"/>
<dbReference type="CDD" id="cd00090">
    <property type="entry name" value="HTH_ARSR"/>
    <property type="match status" value="1"/>
</dbReference>
<dbReference type="PANTHER" id="PTHR30136:SF24">
    <property type="entry name" value="HTH-TYPE TRANSCRIPTIONAL REPRESSOR ALLR"/>
    <property type="match status" value="1"/>
</dbReference>